<dbReference type="EMBL" id="SRMA01027300">
    <property type="protein sequence ID" value="TRY56000.1"/>
    <property type="molecule type" value="Genomic_DNA"/>
</dbReference>
<feature type="repeat" description="ANK" evidence="1">
    <location>
        <begin position="262"/>
        <end position="294"/>
    </location>
</feature>
<dbReference type="GO" id="GO:0014069">
    <property type="term" value="C:postsynaptic density"/>
    <property type="evidence" value="ECO:0007669"/>
    <property type="project" value="TreeGrafter"/>
</dbReference>
<dbReference type="PANTHER" id="PTHR24135:SF29">
    <property type="entry name" value="SH3 AND MULTIPLE ANKYRIN REPEAT DOMAINS PROTEIN 3 ISOFORM X2"/>
    <property type="match status" value="1"/>
</dbReference>
<dbReference type="PROSITE" id="PS50297">
    <property type="entry name" value="ANK_REP_REGION"/>
    <property type="match status" value="2"/>
</dbReference>
<dbReference type="GO" id="GO:0045211">
    <property type="term" value="C:postsynaptic membrane"/>
    <property type="evidence" value="ECO:0007669"/>
    <property type="project" value="TreeGrafter"/>
</dbReference>
<dbReference type="Gene3D" id="1.25.40.20">
    <property type="entry name" value="Ankyrin repeat-containing domain"/>
    <property type="match status" value="1"/>
</dbReference>
<gene>
    <name evidence="3" type="ORF">DNTS_026864</name>
</gene>
<dbReference type="GO" id="GO:0035255">
    <property type="term" value="F:ionotropic glutamate receptor binding"/>
    <property type="evidence" value="ECO:0007669"/>
    <property type="project" value="TreeGrafter"/>
</dbReference>
<name>A0A553MS49_9TELE</name>
<keyword evidence="1" id="KW-0040">ANK repeat</keyword>
<evidence type="ECO:0000313" key="3">
    <source>
        <dbReference type="EMBL" id="TRY56000.1"/>
    </source>
</evidence>
<evidence type="ECO:0000256" key="1">
    <source>
        <dbReference type="PROSITE-ProRule" id="PRU00023"/>
    </source>
</evidence>
<dbReference type="InterPro" id="IPR002110">
    <property type="entry name" value="Ankyrin_rpt"/>
</dbReference>
<feature type="non-terminal residue" evidence="3">
    <location>
        <position position="562"/>
    </location>
</feature>
<evidence type="ECO:0000256" key="2">
    <source>
        <dbReference type="SAM" id="MobiDB-lite"/>
    </source>
</evidence>
<keyword evidence="4" id="KW-1185">Reference proteome</keyword>
<sequence>MSLQIVSKEEVLQQYKQSAEFPWQLGMQGSLNFHYSHENLLHSVHGLRVEQNAHKLNTHPLSWSMPISPPADGIHEALDRPRQQYAPTNGNHGDDSIRPSPGIKSTSEPMEDLQGNAVVIRIGIPDLQQTKCLRLDLEAPVWVCKQRVLVTLTQSLTDVLNYGLYLPAFNGRAGKFLDEERLLREYPLPTVTPVPYLEFRYKRRVYTQSHVDDKQLAKLHTKVVSLVASESPLTLVAQLDTCADLIKVLRSGGAHLDFRTRDGLTALHKAIQTHNDVALTTLLDLGASPDYKDSRGLTPLYHSAMVGGDPYCCELLLYDHAQLGYSDENGWQEIHQACRHGNVQHLEHLLFYGAEMSALNASGNTALHLCALYNQEGCARVLLFRGANKEIKNYNNQTAFQVAIIAGNFDLAEIIKIHKTSDVVPFRETPSYSSRRRAVCLSPRRSLMRSASDNALDESLTAPSPAPSLRSLPPLEPDDTLPSQRSPQAAHTHTRSLRRHTRSGGHLSPGSPVQREPSPPAVSRGPKRRLYSAVPGRTFIAVNSHTPQGEGEITLNRGERVK</sequence>
<feature type="repeat" description="ANK" evidence="1">
    <location>
        <begin position="362"/>
        <end position="394"/>
    </location>
</feature>
<feature type="repeat" description="ANK" evidence="1">
    <location>
        <begin position="329"/>
        <end position="361"/>
    </location>
</feature>
<dbReference type="GO" id="GO:0030160">
    <property type="term" value="F:synaptic receptor adaptor activity"/>
    <property type="evidence" value="ECO:0007669"/>
    <property type="project" value="TreeGrafter"/>
</dbReference>
<feature type="region of interest" description="Disordered" evidence="2">
    <location>
        <begin position="451"/>
        <end position="562"/>
    </location>
</feature>
<accession>A0A553MS49</accession>
<dbReference type="InterPro" id="IPR036770">
    <property type="entry name" value="Ankyrin_rpt-contain_sf"/>
</dbReference>
<dbReference type="AlphaFoldDB" id="A0A553MS49"/>
<dbReference type="GO" id="GO:0043197">
    <property type="term" value="C:dendritic spine"/>
    <property type="evidence" value="ECO:0007669"/>
    <property type="project" value="TreeGrafter"/>
</dbReference>
<evidence type="ECO:0000313" key="4">
    <source>
        <dbReference type="Proteomes" id="UP000316079"/>
    </source>
</evidence>
<reference evidence="3 4" key="1">
    <citation type="journal article" date="2019" name="Sci. Data">
        <title>Hybrid genome assembly and annotation of Danionella translucida.</title>
        <authorList>
            <person name="Kadobianskyi M."/>
            <person name="Schulze L."/>
            <person name="Schuelke M."/>
            <person name="Judkewitz B."/>
        </authorList>
    </citation>
    <scope>NUCLEOTIDE SEQUENCE [LARGE SCALE GENOMIC DNA]</scope>
    <source>
        <strain evidence="3 4">Bolton</strain>
    </source>
</reference>
<dbReference type="InterPro" id="IPR051569">
    <property type="entry name" value="SHANK"/>
</dbReference>
<dbReference type="FunFam" id="1.25.40.20:FF:000048">
    <property type="entry name" value="SH3 and multiple ankyrin repeat domains protein 3"/>
    <property type="match status" value="1"/>
</dbReference>
<dbReference type="PROSITE" id="PS50088">
    <property type="entry name" value="ANK_REPEAT"/>
    <property type="match status" value="3"/>
</dbReference>
<dbReference type="SMART" id="SM00248">
    <property type="entry name" value="ANK"/>
    <property type="match status" value="5"/>
</dbReference>
<dbReference type="PANTHER" id="PTHR24135">
    <property type="entry name" value="SH3 AND MULTIPLE ANKYRIN REPEAT DOMAINS PROTEIN"/>
    <property type="match status" value="1"/>
</dbReference>
<comment type="caution">
    <text evidence="3">The sequence shown here is derived from an EMBL/GenBank/DDBJ whole genome shotgun (WGS) entry which is preliminary data.</text>
</comment>
<dbReference type="FunFam" id="3.10.20.90:FF:000029">
    <property type="entry name" value="SH3 and multiple ankyrin repeat domains protein 1"/>
    <property type="match status" value="1"/>
</dbReference>
<organism evidence="3 4">
    <name type="scientific">Danionella cerebrum</name>
    <dbReference type="NCBI Taxonomy" id="2873325"/>
    <lineage>
        <taxon>Eukaryota</taxon>
        <taxon>Metazoa</taxon>
        <taxon>Chordata</taxon>
        <taxon>Craniata</taxon>
        <taxon>Vertebrata</taxon>
        <taxon>Euteleostomi</taxon>
        <taxon>Actinopterygii</taxon>
        <taxon>Neopterygii</taxon>
        <taxon>Teleostei</taxon>
        <taxon>Ostariophysi</taxon>
        <taxon>Cypriniformes</taxon>
        <taxon>Danionidae</taxon>
        <taxon>Danioninae</taxon>
        <taxon>Danionella</taxon>
    </lineage>
</organism>
<feature type="region of interest" description="Disordered" evidence="2">
    <location>
        <begin position="83"/>
        <end position="109"/>
    </location>
</feature>
<proteinExistence type="predicted"/>
<dbReference type="SUPFAM" id="SSF48403">
    <property type="entry name" value="Ankyrin repeat"/>
    <property type="match status" value="1"/>
</dbReference>
<dbReference type="Pfam" id="PF12796">
    <property type="entry name" value="Ank_2"/>
    <property type="match status" value="2"/>
</dbReference>
<feature type="compositionally biased region" description="Basic residues" evidence="2">
    <location>
        <begin position="492"/>
        <end position="503"/>
    </location>
</feature>
<dbReference type="STRING" id="623744.A0A553MS49"/>
<dbReference type="Proteomes" id="UP000316079">
    <property type="component" value="Unassembled WGS sequence"/>
</dbReference>
<dbReference type="OrthoDB" id="445896at2759"/>
<dbReference type="Gene3D" id="3.10.20.90">
    <property type="entry name" value="Phosphatidylinositol 3-kinase Catalytic Subunit, Chain A, domain 1"/>
    <property type="match status" value="1"/>
</dbReference>
<feature type="compositionally biased region" description="Low complexity" evidence="2">
    <location>
        <begin position="458"/>
        <end position="473"/>
    </location>
</feature>
<protein>
    <submittedName>
        <fullName evidence="3">Uncharacterized protein</fullName>
    </submittedName>
</protein>